<sequence>MTPGSITDDVQSRLALQRKVDNIASSSEADCGSVSAGDRLMADLKSRQDRVDQALRAALRDVTRDAPPALAEAMAYSLFSPGKRLRPLLVALACEATGGTLELALPSACAVEMIHTYSLIHDDLPAMDDDDLRRGQPTCHKKFGEALAILAGDALLTGAFEVIAAGYPARTAAVSCVELARGSGAVGMVGGQTLDLEAEGRLSGATPAPTEKDRGVDHLENIHRRKTGALFRSSLRLGVFAAQAERSVGADPKALKAADDFAAAFGLAFQVTDDLLDVESTADKTGKRVGKDAARGKLTYPGLLGVEESRRRAGELGQQAVAAAEQLGSALLADLARYVVQRDR</sequence>
<keyword evidence="3 7" id="KW-0808">Transferase</keyword>
<evidence type="ECO:0000256" key="3">
    <source>
        <dbReference type="ARBA" id="ARBA00022679"/>
    </source>
</evidence>
<keyword evidence="9" id="KW-1185">Reference proteome</keyword>
<evidence type="ECO:0000256" key="4">
    <source>
        <dbReference type="ARBA" id="ARBA00022723"/>
    </source>
</evidence>
<dbReference type="Gene3D" id="1.10.600.10">
    <property type="entry name" value="Farnesyl Diphosphate Synthase"/>
    <property type="match status" value="1"/>
</dbReference>
<dbReference type="InterPro" id="IPR053378">
    <property type="entry name" value="Prenyl_diphosphate_synthase"/>
</dbReference>
<dbReference type="GO" id="GO:0046872">
    <property type="term" value="F:metal ion binding"/>
    <property type="evidence" value="ECO:0007669"/>
    <property type="project" value="UniProtKB-KW"/>
</dbReference>
<dbReference type="InterPro" id="IPR008949">
    <property type="entry name" value="Isoprenoid_synthase_dom_sf"/>
</dbReference>
<evidence type="ECO:0000256" key="1">
    <source>
        <dbReference type="ARBA" id="ARBA00001946"/>
    </source>
</evidence>
<keyword evidence="4" id="KW-0479">Metal-binding</keyword>
<protein>
    <submittedName>
        <fullName evidence="8">Uncharacterized protein</fullName>
    </submittedName>
</protein>
<dbReference type="SFLD" id="SFLDS00005">
    <property type="entry name" value="Isoprenoid_Synthase_Type_I"/>
    <property type="match status" value="1"/>
</dbReference>
<dbReference type="SUPFAM" id="SSF48576">
    <property type="entry name" value="Terpenoid synthases"/>
    <property type="match status" value="1"/>
</dbReference>
<keyword evidence="5" id="KW-0460">Magnesium</keyword>
<comment type="similarity">
    <text evidence="2 7">Belongs to the FPP/GGPP synthase family.</text>
</comment>
<dbReference type="Proteomes" id="UP000464178">
    <property type="component" value="Chromosome"/>
</dbReference>
<dbReference type="InterPro" id="IPR033749">
    <property type="entry name" value="Polyprenyl_synt_CS"/>
</dbReference>
<dbReference type="CDD" id="cd00685">
    <property type="entry name" value="Trans_IPPS_HT"/>
    <property type="match status" value="1"/>
</dbReference>
<dbReference type="KEGG" id="gms:SOIL9_66110"/>
<dbReference type="PANTHER" id="PTHR43281">
    <property type="entry name" value="FARNESYL DIPHOSPHATE SYNTHASE"/>
    <property type="match status" value="1"/>
</dbReference>
<dbReference type="FunFam" id="1.10.600.10:FF:000001">
    <property type="entry name" value="Geranylgeranyl diphosphate synthase"/>
    <property type="match status" value="1"/>
</dbReference>
<dbReference type="GO" id="GO:0005737">
    <property type="term" value="C:cytoplasm"/>
    <property type="evidence" value="ECO:0007669"/>
    <property type="project" value="UniProtKB-ARBA"/>
</dbReference>
<evidence type="ECO:0000256" key="6">
    <source>
        <dbReference type="ARBA" id="ARBA00023229"/>
    </source>
</evidence>
<dbReference type="GO" id="GO:0016114">
    <property type="term" value="P:terpenoid biosynthetic process"/>
    <property type="evidence" value="ECO:0007669"/>
    <property type="project" value="UniProtKB-ARBA"/>
</dbReference>
<dbReference type="InterPro" id="IPR000092">
    <property type="entry name" value="Polyprenyl_synt"/>
</dbReference>
<dbReference type="SFLD" id="SFLDG01017">
    <property type="entry name" value="Polyprenyl_Transferase_Like"/>
    <property type="match status" value="1"/>
</dbReference>
<dbReference type="EMBL" id="LR593886">
    <property type="protein sequence ID" value="VTR91103.1"/>
    <property type="molecule type" value="Genomic_DNA"/>
</dbReference>
<dbReference type="PROSITE" id="PS00444">
    <property type="entry name" value="POLYPRENYL_SYNTHASE_2"/>
    <property type="match status" value="1"/>
</dbReference>
<dbReference type="GO" id="GO:0004659">
    <property type="term" value="F:prenyltransferase activity"/>
    <property type="evidence" value="ECO:0007669"/>
    <property type="project" value="InterPro"/>
</dbReference>
<reference evidence="8 9" key="1">
    <citation type="submission" date="2019-05" db="EMBL/GenBank/DDBJ databases">
        <authorList>
            <consortium name="Science for Life Laboratories"/>
        </authorList>
    </citation>
    <scope>NUCLEOTIDE SEQUENCE [LARGE SCALE GENOMIC DNA]</scope>
    <source>
        <strain evidence="8">Soil9</strain>
    </source>
</reference>
<evidence type="ECO:0000256" key="2">
    <source>
        <dbReference type="ARBA" id="ARBA00006706"/>
    </source>
</evidence>
<dbReference type="PANTHER" id="PTHR43281:SF1">
    <property type="entry name" value="FARNESYL DIPHOSPHATE SYNTHASE"/>
    <property type="match status" value="1"/>
</dbReference>
<evidence type="ECO:0000313" key="8">
    <source>
        <dbReference type="EMBL" id="VTR91103.1"/>
    </source>
</evidence>
<organism evidence="8 9">
    <name type="scientific">Gemmata massiliana</name>
    <dbReference type="NCBI Taxonomy" id="1210884"/>
    <lineage>
        <taxon>Bacteria</taxon>
        <taxon>Pseudomonadati</taxon>
        <taxon>Planctomycetota</taxon>
        <taxon>Planctomycetia</taxon>
        <taxon>Gemmatales</taxon>
        <taxon>Gemmataceae</taxon>
        <taxon>Gemmata</taxon>
    </lineage>
</organism>
<comment type="cofactor">
    <cofactor evidence="1">
        <name>Mg(2+)</name>
        <dbReference type="ChEBI" id="CHEBI:18420"/>
    </cofactor>
</comment>
<name>A0A6P2CQC9_9BACT</name>
<dbReference type="PROSITE" id="PS00723">
    <property type="entry name" value="POLYPRENYL_SYNTHASE_1"/>
    <property type="match status" value="1"/>
</dbReference>
<evidence type="ECO:0000313" key="9">
    <source>
        <dbReference type="Proteomes" id="UP000464178"/>
    </source>
</evidence>
<accession>A0A6P2CQC9</accession>
<dbReference type="AlphaFoldDB" id="A0A6P2CQC9"/>
<dbReference type="Pfam" id="PF00348">
    <property type="entry name" value="polyprenyl_synt"/>
    <property type="match status" value="1"/>
</dbReference>
<keyword evidence="6" id="KW-0414">Isoprene biosynthesis</keyword>
<gene>
    <name evidence="8" type="ORF">SOIL9_66110</name>
</gene>
<proteinExistence type="inferred from homology"/>
<dbReference type="NCBIfam" id="NF045485">
    <property type="entry name" value="FPPsyn"/>
    <property type="match status" value="1"/>
</dbReference>
<evidence type="ECO:0000256" key="7">
    <source>
        <dbReference type="RuleBase" id="RU004466"/>
    </source>
</evidence>
<evidence type="ECO:0000256" key="5">
    <source>
        <dbReference type="ARBA" id="ARBA00022842"/>
    </source>
</evidence>